<dbReference type="RefSeq" id="WP_306886140.1">
    <property type="nucleotide sequence ID" value="NZ_JAUSUL010000002.1"/>
</dbReference>
<organism evidence="1 2">
    <name type="scientific">Amorphus orientalis</name>
    <dbReference type="NCBI Taxonomy" id="649198"/>
    <lineage>
        <taxon>Bacteria</taxon>
        <taxon>Pseudomonadati</taxon>
        <taxon>Pseudomonadota</taxon>
        <taxon>Alphaproteobacteria</taxon>
        <taxon>Hyphomicrobiales</taxon>
        <taxon>Amorphaceae</taxon>
        <taxon>Amorphus</taxon>
    </lineage>
</organism>
<dbReference type="AlphaFoldDB" id="A0AAE3VPA9"/>
<proteinExistence type="predicted"/>
<reference evidence="1" key="1">
    <citation type="submission" date="2023-07" db="EMBL/GenBank/DDBJ databases">
        <title>Genomic Encyclopedia of Type Strains, Phase IV (KMG-IV): sequencing the most valuable type-strain genomes for metagenomic binning, comparative biology and taxonomic classification.</title>
        <authorList>
            <person name="Goeker M."/>
        </authorList>
    </citation>
    <scope>NUCLEOTIDE SEQUENCE</scope>
    <source>
        <strain evidence="1">DSM 21202</strain>
    </source>
</reference>
<protein>
    <submittedName>
        <fullName evidence="1">Surface antigen</fullName>
    </submittedName>
</protein>
<sequence>MKIVLALALAASLAACNSYSTRDRALVGGAVGAGSGALIAGAAAGTGGAALAGGIIGGAAGAILGGATTPKACRDAYGRAVRCP</sequence>
<dbReference type="EMBL" id="JAUSUL010000002">
    <property type="protein sequence ID" value="MDQ0316314.1"/>
    <property type="molecule type" value="Genomic_DNA"/>
</dbReference>
<accession>A0AAE3VPA9</accession>
<dbReference type="Proteomes" id="UP001229244">
    <property type="component" value="Unassembled WGS sequence"/>
</dbReference>
<evidence type="ECO:0000313" key="2">
    <source>
        <dbReference type="Proteomes" id="UP001229244"/>
    </source>
</evidence>
<evidence type="ECO:0000313" key="1">
    <source>
        <dbReference type="EMBL" id="MDQ0316314.1"/>
    </source>
</evidence>
<comment type="caution">
    <text evidence="1">The sequence shown here is derived from an EMBL/GenBank/DDBJ whole genome shotgun (WGS) entry which is preliminary data.</text>
</comment>
<gene>
    <name evidence="1" type="ORF">J2S73_002771</name>
</gene>
<dbReference type="PROSITE" id="PS51257">
    <property type="entry name" value="PROKAR_LIPOPROTEIN"/>
    <property type="match status" value="1"/>
</dbReference>
<keyword evidence="2" id="KW-1185">Reference proteome</keyword>
<name>A0AAE3VPA9_9HYPH</name>